<name>A0A367JR83_RHIAZ</name>
<comment type="caution">
    <text evidence="1">The sequence shown here is derived from an EMBL/GenBank/DDBJ whole genome shotgun (WGS) entry which is preliminary data.</text>
</comment>
<evidence type="ECO:0000313" key="2">
    <source>
        <dbReference type="Proteomes" id="UP000252139"/>
    </source>
</evidence>
<evidence type="ECO:0000313" key="1">
    <source>
        <dbReference type="EMBL" id="RCH92460.1"/>
    </source>
</evidence>
<accession>A0A367JR83</accession>
<feature type="non-terminal residue" evidence="1">
    <location>
        <position position="1"/>
    </location>
</feature>
<proteinExistence type="predicted"/>
<dbReference type="Proteomes" id="UP000252139">
    <property type="component" value="Unassembled WGS sequence"/>
</dbReference>
<dbReference type="AlphaFoldDB" id="A0A367JR83"/>
<organism evidence="1 2">
    <name type="scientific">Rhizopus azygosporus</name>
    <name type="common">Rhizopus microsporus var. azygosporus</name>
    <dbReference type="NCBI Taxonomy" id="86630"/>
    <lineage>
        <taxon>Eukaryota</taxon>
        <taxon>Fungi</taxon>
        <taxon>Fungi incertae sedis</taxon>
        <taxon>Mucoromycota</taxon>
        <taxon>Mucoromycotina</taxon>
        <taxon>Mucoromycetes</taxon>
        <taxon>Mucorales</taxon>
        <taxon>Mucorineae</taxon>
        <taxon>Rhizopodaceae</taxon>
        <taxon>Rhizopus</taxon>
    </lineage>
</organism>
<dbReference type="EMBL" id="PJQL01000824">
    <property type="protein sequence ID" value="RCH92460.1"/>
    <property type="molecule type" value="Genomic_DNA"/>
</dbReference>
<keyword evidence="2" id="KW-1185">Reference proteome</keyword>
<dbReference type="OrthoDB" id="2287734at2759"/>
<reference evidence="1 2" key="1">
    <citation type="journal article" date="2018" name="G3 (Bethesda)">
        <title>Phylogenetic and Phylogenomic Definition of Rhizopus Species.</title>
        <authorList>
            <person name="Gryganskyi A.P."/>
            <person name="Golan J."/>
            <person name="Dolatabadi S."/>
            <person name="Mondo S."/>
            <person name="Robb S."/>
            <person name="Idnurm A."/>
            <person name="Muszewska A."/>
            <person name="Steczkiewicz K."/>
            <person name="Masonjones S."/>
            <person name="Liao H.L."/>
            <person name="Gajdeczka M.T."/>
            <person name="Anike F."/>
            <person name="Vuek A."/>
            <person name="Anishchenko I.M."/>
            <person name="Voigt K."/>
            <person name="de Hoog G.S."/>
            <person name="Smith M.E."/>
            <person name="Heitman J."/>
            <person name="Vilgalys R."/>
            <person name="Stajich J.E."/>
        </authorList>
    </citation>
    <scope>NUCLEOTIDE SEQUENCE [LARGE SCALE GENOMIC DNA]</scope>
    <source>
        <strain evidence="1 2">CBS 357.93</strain>
    </source>
</reference>
<gene>
    <name evidence="1" type="ORF">CU097_003317</name>
</gene>
<protein>
    <submittedName>
        <fullName evidence="1">Uncharacterized protein</fullName>
    </submittedName>
</protein>
<sequence>YNSADGFVALTSVLKGEAKWDAVAFVVKDKLVAPLFVELSGGTGFNASKGKESGEVIGKIAEDKDG</sequence>